<comment type="caution">
    <text evidence="2">The sequence shown here is derived from an EMBL/GenBank/DDBJ whole genome shotgun (WGS) entry which is preliminary data.</text>
</comment>
<feature type="chain" id="PRO_5047221926" evidence="1">
    <location>
        <begin position="25"/>
        <end position="105"/>
    </location>
</feature>
<dbReference type="EMBL" id="JAHRIO010071063">
    <property type="protein sequence ID" value="MEQ2181783.1"/>
    <property type="molecule type" value="Genomic_DNA"/>
</dbReference>
<reference evidence="2 3" key="1">
    <citation type="submission" date="2021-06" db="EMBL/GenBank/DDBJ databases">
        <authorList>
            <person name="Palmer J.M."/>
        </authorList>
    </citation>
    <scope>NUCLEOTIDE SEQUENCE [LARGE SCALE GENOMIC DNA]</scope>
    <source>
        <strain evidence="2 3">GA_2019</strain>
        <tissue evidence="2">Muscle</tissue>
    </source>
</reference>
<name>A0ABV0PEC7_9TELE</name>
<proteinExistence type="predicted"/>
<evidence type="ECO:0000313" key="3">
    <source>
        <dbReference type="Proteomes" id="UP001476798"/>
    </source>
</evidence>
<accession>A0ABV0PEC7</accession>
<dbReference type="Proteomes" id="UP001476798">
    <property type="component" value="Unassembled WGS sequence"/>
</dbReference>
<organism evidence="2 3">
    <name type="scientific">Goodea atripinnis</name>
    <dbReference type="NCBI Taxonomy" id="208336"/>
    <lineage>
        <taxon>Eukaryota</taxon>
        <taxon>Metazoa</taxon>
        <taxon>Chordata</taxon>
        <taxon>Craniata</taxon>
        <taxon>Vertebrata</taxon>
        <taxon>Euteleostomi</taxon>
        <taxon>Actinopterygii</taxon>
        <taxon>Neopterygii</taxon>
        <taxon>Teleostei</taxon>
        <taxon>Neoteleostei</taxon>
        <taxon>Acanthomorphata</taxon>
        <taxon>Ovalentaria</taxon>
        <taxon>Atherinomorphae</taxon>
        <taxon>Cyprinodontiformes</taxon>
        <taxon>Goodeidae</taxon>
        <taxon>Goodea</taxon>
    </lineage>
</organism>
<protein>
    <submittedName>
        <fullName evidence="2">Uncharacterized protein</fullName>
    </submittedName>
</protein>
<sequence>MAIEEGQFCVWWIIYALIWQYVLDHYHTERPDENLFLINWSKPPETYLKSLGIAKTALEQGSQDLWKTHRLTASQILQCTYQCISGVAILLCIFCFTTRSTWSVQ</sequence>
<evidence type="ECO:0000256" key="1">
    <source>
        <dbReference type="SAM" id="SignalP"/>
    </source>
</evidence>
<keyword evidence="1" id="KW-0732">Signal</keyword>
<feature type="signal peptide" evidence="1">
    <location>
        <begin position="1"/>
        <end position="24"/>
    </location>
</feature>
<gene>
    <name evidence="2" type="ORF">GOODEAATRI_015087</name>
</gene>
<evidence type="ECO:0000313" key="2">
    <source>
        <dbReference type="EMBL" id="MEQ2181783.1"/>
    </source>
</evidence>
<keyword evidence="3" id="KW-1185">Reference proteome</keyword>